<dbReference type="Proteomes" id="UP000291469">
    <property type="component" value="Chromosome"/>
</dbReference>
<keyword evidence="4 7" id="KW-0812">Transmembrane</keyword>
<evidence type="ECO:0000256" key="2">
    <source>
        <dbReference type="ARBA" id="ARBA00022448"/>
    </source>
</evidence>
<dbReference type="InterPro" id="IPR025966">
    <property type="entry name" value="OppC_N"/>
</dbReference>
<dbReference type="CDD" id="cd06261">
    <property type="entry name" value="TM_PBP2"/>
    <property type="match status" value="1"/>
</dbReference>
<dbReference type="OrthoDB" id="9812701at2"/>
<dbReference type="GO" id="GO:0055085">
    <property type="term" value="P:transmembrane transport"/>
    <property type="evidence" value="ECO:0007669"/>
    <property type="project" value="InterPro"/>
</dbReference>
<dbReference type="AlphaFoldDB" id="A0A411YJZ1"/>
<evidence type="ECO:0000256" key="7">
    <source>
        <dbReference type="RuleBase" id="RU363032"/>
    </source>
</evidence>
<feature type="transmembrane region" description="Helical" evidence="7">
    <location>
        <begin position="40"/>
        <end position="62"/>
    </location>
</feature>
<comment type="similarity">
    <text evidence="7">Belongs to the binding-protein-dependent transport system permease family.</text>
</comment>
<accession>A0A411YJZ1</accession>
<reference evidence="10 11" key="1">
    <citation type="submission" date="2019-01" db="EMBL/GenBank/DDBJ databases">
        <title>Egibacter rhizosphaerae EGI 80759T.</title>
        <authorList>
            <person name="Chen D.-D."/>
            <person name="Tian Y."/>
            <person name="Jiao J.-Y."/>
            <person name="Zhang X.-T."/>
            <person name="Zhang Y.-G."/>
            <person name="Zhang Y."/>
            <person name="Xiao M."/>
            <person name="Shu W.-S."/>
            <person name="Li W.-J."/>
        </authorList>
    </citation>
    <scope>NUCLEOTIDE SEQUENCE [LARGE SCALE GENOMIC DNA]</scope>
    <source>
        <strain evidence="10 11">EGI 80759</strain>
    </source>
</reference>
<dbReference type="InterPro" id="IPR035906">
    <property type="entry name" value="MetI-like_sf"/>
</dbReference>
<evidence type="ECO:0000259" key="9">
    <source>
        <dbReference type="PROSITE" id="PS50928"/>
    </source>
</evidence>
<name>A0A411YJZ1_9ACTN</name>
<dbReference type="PANTHER" id="PTHR43386:SF1">
    <property type="entry name" value="D,D-DIPEPTIDE TRANSPORT SYSTEM PERMEASE PROTEIN DDPC-RELATED"/>
    <property type="match status" value="1"/>
</dbReference>
<feature type="transmembrane region" description="Helical" evidence="7">
    <location>
        <begin position="176"/>
        <end position="194"/>
    </location>
</feature>
<feature type="domain" description="ABC transmembrane type-1" evidence="9">
    <location>
        <begin position="111"/>
        <end position="305"/>
    </location>
</feature>
<feature type="transmembrane region" description="Helical" evidence="7">
    <location>
        <begin position="283"/>
        <end position="304"/>
    </location>
</feature>
<evidence type="ECO:0000256" key="5">
    <source>
        <dbReference type="ARBA" id="ARBA00022989"/>
    </source>
</evidence>
<dbReference type="Pfam" id="PF12911">
    <property type="entry name" value="OppC_N"/>
    <property type="match status" value="1"/>
</dbReference>
<dbReference type="KEGG" id="erz:ER308_19365"/>
<dbReference type="Pfam" id="PF00528">
    <property type="entry name" value="BPD_transp_1"/>
    <property type="match status" value="1"/>
</dbReference>
<evidence type="ECO:0000256" key="1">
    <source>
        <dbReference type="ARBA" id="ARBA00004651"/>
    </source>
</evidence>
<feature type="transmembrane region" description="Helical" evidence="7">
    <location>
        <begin position="147"/>
        <end position="170"/>
    </location>
</feature>
<dbReference type="PANTHER" id="PTHR43386">
    <property type="entry name" value="OLIGOPEPTIDE TRANSPORT SYSTEM PERMEASE PROTEIN APPC"/>
    <property type="match status" value="1"/>
</dbReference>
<evidence type="ECO:0000313" key="11">
    <source>
        <dbReference type="Proteomes" id="UP000291469"/>
    </source>
</evidence>
<organism evidence="10 11">
    <name type="scientific">Egibacter rhizosphaerae</name>
    <dbReference type="NCBI Taxonomy" id="1670831"/>
    <lineage>
        <taxon>Bacteria</taxon>
        <taxon>Bacillati</taxon>
        <taxon>Actinomycetota</taxon>
        <taxon>Nitriliruptoria</taxon>
        <taxon>Egibacterales</taxon>
        <taxon>Egibacteraceae</taxon>
        <taxon>Egibacter</taxon>
    </lineage>
</organism>
<comment type="subcellular location">
    <subcellularLocation>
        <location evidence="1 7">Cell membrane</location>
        <topology evidence="1 7">Multi-pass membrane protein</topology>
    </subcellularLocation>
</comment>
<feature type="region of interest" description="Disordered" evidence="8">
    <location>
        <begin position="326"/>
        <end position="356"/>
    </location>
</feature>
<sequence length="356" mass="37347">MAAPTRNTESAVGAGRGAALRARASHALKPWRQATTTAKVMILIGLAIVVGFLLMALVGPLLSPYEATQYREVAGDPTSEQFERLAEPSGDHWMGTNRDNFDVLARVIGGSRVALAVIAVSTVIALGVGVPLGLLSGYRGGRLDRSLVTAMDALYIFPELLLAIVVAFLLQDLLTPGVASAAVAVGLVYIPQYFRVVRNHTLSVKEEPFVEAARSLGARERTIVSRYVFFNVIQSVPVIFTLNAAGAVLTLAALGFLGYGVPPPAPEWGYDISQATQDITSDVWWTAFWPGMAIVTLVTGLTLVGEGLNDIINPLLRARGAGGAELGAAAPTEPAQAAGEDEASAEESPGGGTGER</sequence>
<dbReference type="SUPFAM" id="SSF161098">
    <property type="entry name" value="MetI-like"/>
    <property type="match status" value="1"/>
</dbReference>
<keyword evidence="3" id="KW-1003">Cell membrane</keyword>
<dbReference type="Gene3D" id="1.10.3720.10">
    <property type="entry name" value="MetI-like"/>
    <property type="match status" value="1"/>
</dbReference>
<dbReference type="PROSITE" id="PS50928">
    <property type="entry name" value="ABC_TM1"/>
    <property type="match status" value="1"/>
</dbReference>
<evidence type="ECO:0000256" key="3">
    <source>
        <dbReference type="ARBA" id="ARBA00022475"/>
    </source>
</evidence>
<keyword evidence="6 7" id="KW-0472">Membrane</keyword>
<dbReference type="InterPro" id="IPR050366">
    <property type="entry name" value="BP-dependent_transpt_permease"/>
</dbReference>
<gene>
    <name evidence="10" type="ORF">ER308_19365</name>
</gene>
<keyword evidence="5 7" id="KW-1133">Transmembrane helix</keyword>
<dbReference type="EMBL" id="CP036402">
    <property type="protein sequence ID" value="QBI21516.1"/>
    <property type="molecule type" value="Genomic_DNA"/>
</dbReference>
<feature type="compositionally biased region" description="Low complexity" evidence="8">
    <location>
        <begin position="326"/>
        <end position="338"/>
    </location>
</feature>
<keyword evidence="2 7" id="KW-0813">Transport</keyword>
<evidence type="ECO:0000256" key="8">
    <source>
        <dbReference type="SAM" id="MobiDB-lite"/>
    </source>
</evidence>
<protein>
    <submittedName>
        <fullName evidence="10">ABC transporter permease</fullName>
    </submittedName>
</protein>
<feature type="transmembrane region" description="Helical" evidence="7">
    <location>
        <begin position="228"/>
        <end position="261"/>
    </location>
</feature>
<proteinExistence type="inferred from homology"/>
<evidence type="ECO:0000256" key="6">
    <source>
        <dbReference type="ARBA" id="ARBA00023136"/>
    </source>
</evidence>
<dbReference type="GO" id="GO:0005886">
    <property type="term" value="C:plasma membrane"/>
    <property type="evidence" value="ECO:0007669"/>
    <property type="project" value="UniProtKB-SubCell"/>
</dbReference>
<feature type="transmembrane region" description="Helical" evidence="7">
    <location>
        <begin position="113"/>
        <end position="135"/>
    </location>
</feature>
<evidence type="ECO:0000256" key="4">
    <source>
        <dbReference type="ARBA" id="ARBA00022692"/>
    </source>
</evidence>
<keyword evidence="11" id="KW-1185">Reference proteome</keyword>
<dbReference type="RefSeq" id="WP_131156508.1">
    <property type="nucleotide sequence ID" value="NZ_CP036402.1"/>
</dbReference>
<dbReference type="InterPro" id="IPR000515">
    <property type="entry name" value="MetI-like"/>
</dbReference>
<evidence type="ECO:0000313" key="10">
    <source>
        <dbReference type="EMBL" id="QBI21516.1"/>
    </source>
</evidence>